<dbReference type="Proteomes" id="UP001189429">
    <property type="component" value="Unassembled WGS sequence"/>
</dbReference>
<dbReference type="EMBL" id="CAUYUJ010021986">
    <property type="protein sequence ID" value="CAK0908291.1"/>
    <property type="molecule type" value="Genomic_DNA"/>
</dbReference>
<protein>
    <recommendedName>
        <fullName evidence="3">RNA-dependent RNA polymerase</fullName>
    </recommendedName>
</protein>
<proteinExistence type="predicted"/>
<sequence length="417" mass="46192">MYDRLDTYTATPPLKFIKLMVSRAALIRRPDSNDWTRVLGLYDIVTAFWHADLPLDEPITVIPPRGDDPGMVWQMLKAMYGTRRASQLFLEFMAKVFDQCGYQVLKTSRQIFYSKQYDSLAGLWGDDIIAEAEIEGIDHLDAMISQLCNIKDPKHVMMLLESTGKLKAKPQASPCSKHIGRDDPAILDELLDGEAQTKYRSDTGRVLYVSSSRFDIQYSAKELGEQMSTPRRLGNARLDRCARYLTGCPFLALVFKHEPQAGGSWIPVDSNWAEEPGRYSTHAGCEFVGSHLIESWVVTDQVRALSSAEAELYGIVDGATRGIMTQSLFQEIADMRGAGTAWSVTVGSDASAAIGISSRSGTNIADLGTKALEPKRHQELMKGLPLAKPTRPRFLAVPADLAATPETQEAQWQAPCI</sequence>
<evidence type="ECO:0000313" key="2">
    <source>
        <dbReference type="Proteomes" id="UP001189429"/>
    </source>
</evidence>
<organism evidence="1 2">
    <name type="scientific">Prorocentrum cordatum</name>
    <dbReference type="NCBI Taxonomy" id="2364126"/>
    <lineage>
        <taxon>Eukaryota</taxon>
        <taxon>Sar</taxon>
        <taxon>Alveolata</taxon>
        <taxon>Dinophyceae</taxon>
        <taxon>Prorocentrales</taxon>
        <taxon>Prorocentraceae</taxon>
        <taxon>Prorocentrum</taxon>
    </lineage>
</organism>
<gene>
    <name evidence="1" type="ORF">PCOR1329_LOCUS83001</name>
</gene>
<keyword evidence="2" id="KW-1185">Reference proteome</keyword>
<reference evidence="1" key="1">
    <citation type="submission" date="2023-10" db="EMBL/GenBank/DDBJ databases">
        <authorList>
            <person name="Chen Y."/>
            <person name="Shah S."/>
            <person name="Dougan E. K."/>
            <person name="Thang M."/>
            <person name="Chan C."/>
        </authorList>
    </citation>
    <scope>NUCLEOTIDE SEQUENCE [LARGE SCALE GENOMIC DNA]</scope>
</reference>
<accession>A0ABN9YBL2</accession>
<name>A0ABN9YBL2_9DINO</name>
<evidence type="ECO:0008006" key="3">
    <source>
        <dbReference type="Google" id="ProtNLM"/>
    </source>
</evidence>
<evidence type="ECO:0000313" key="1">
    <source>
        <dbReference type="EMBL" id="CAK0908291.1"/>
    </source>
</evidence>
<comment type="caution">
    <text evidence="1">The sequence shown here is derived from an EMBL/GenBank/DDBJ whole genome shotgun (WGS) entry which is preliminary data.</text>
</comment>